<evidence type="ECO:0000313" key="2">
    <source>
        <dbReference type="EMBL" id="MBA8888891.1"/>
    </source>
</evidence>
<dbReference type="RefSeq" id="WP_182531934.1">
    <property type="nucleotide sequence ID" value="NZ_JACGXL010000005.1"/>
</dbReference>
<evidence type="ECO:0000256" key="1">
    <source>
        <dbReference type="SAM" id="MobiDB-lite"/>
    </source>
</evidence>
<accession>A0A839F9R2</accession>
<evidence type="ECO:0008006" key="4">
    <source>
        <dbReference type="Google" id="ProtNLM"/>
    </source>
</evidence>
<reference evidence="2 3" key="1">
    <citation type="submission" date="2020-07" db="EMBL/GenBank/DDBJ databases">
        <title>Genomic Encyclopedia of Type Strains, Phase IV (KMG-V): Genome sequencing to study the core and pangenomes of soil and plant-associated prokaryotes.</title>
        <authorList>
            <person name="Whitman W."/>
        </authorList>
    </citation>
    <scope>NUCLEOTIDE SEQUENCE [LARGE SCALE GENOMIC DNA]</scope>
    <source>
        <strain evidence="2 3">RH2WT43</strain>
    </source>
</reference>
<dbReference type="EMBL" id="JACGXL010000005">
    <property type="protein sequence ID" value="MBA8888891.1"/>
    <property type="molecule type" value="Genomic_DNA"/>
</dbReference>
<evidence type="ECO:0000313" key="3">
    <source>
        <dbReference type="Proteomes" id="UP000550401"/>
    </source>
</evidence>
<name>A0A839F9R2_9GAMM</name>
<organism evidence="2 3">
    <name type="scientific">Dokdonella fugitiva</name>
    <dbReference type="NCBI Taxonomy" id="328517"/>
    <lineage>
        <taxon>Bacteria</taxon>
        <taxon>Pseudomonadati</taxon>
        <taxon>Pseudomonadota</taxon>
        <taxon>Gammaproteobacteria</taxon>
        <taxon>Lysobacterales</taxon>
        <taxon>Rhodanobacteraceae</taxon>
        <taxon>Dokdonella</taxon>
    </lineage>
</organism>
<feature type="region of interest" description="Disordered" evidence="1">
    <location>
        <begin position="46"/>
        <end position="89"/>
    </location>
</feature>
<dbReference type="Proteomes" id="UP000550401">
    <property type="component" value="Unassembled WGS sequence"/>
</dbReference>
<comment type="caution">
    <text evidence="2">The sequence shown here is derived from an EMBL/GenBank/DDBJ whole genome shotgun (WGS) entry which is preliminary data.</text>
</comment>
<gene>
    <name evidence="2" type="ORF">FHW12_003127</name>
</gene>
<protein>
    <recommendedName>
        <fullName evidence="4">DUF4124 domain-containing protein</fullName>
    </recommendedName>
</protein>
<keyword evidence="3" id="KW-1185">Reference proteome</keyword>
<feature type="compositionally biased region" description="Low complexity" evidence="1">
    <location>
        <begin position="67"/>
        <end position="80"/>
    </location>
</feature>
<sequence length="174" mass="18420">MLALLSASASARDIYTCDGPGGAKVFSQTPCGKNAKAAPMHELQTVGDSPAVREASEEAAKERDAAAKAASEAASKAPSTPATPPPPEAYRCIVPNGEVFYRHAPCPESVEVVTTTWVGNTPISSTRYAPVQSVGVSRNTACAAIRKPDKRFGQGRDESYDLFARREHRDPCGK</sequence>
<feature type="compositionally biased region" description="Basic and acidic residues" evidence="1">
    <location>
        <begin position="54"/>
        <end position="66"/>
    </location>
</feature>
<dbReference type="AlphaFoldDB" id="A0A839F9R2"/>
<proteinExistence type="predicted"/>